<dbReference type="Gene3D" id="3.40.630.30">
    <property type="match status" value="1"/>
</dbReference>
<feature type="region of interest" description="Disordered" evidence="1">
    <location>
        <begin position="103"/>
        <end position="122"/>
    </location>
</feature>
<evidence type="ECO:0000256" key="1">
    <source>
        <dbReference type="SAM" id="MobiDB-lite"/>
    </source>
</evidence>
<reference evidence="3" key="1">
    <citation type="journal article" date="2019" name="Int. J. Syst. Evol. Microbiol.">
        <title>The Global Catalogue of Microorganisms (GCM) 10K type strain sequencing project: providing services to taxonomists for standard genome sequencing and annotation.</title>
        <authorList>
            <consortium name="The Broad Institute Genomics Platform"/>
            <consortium name="The Broad Institute Genome Sequencing Center for Infectious Disease"/>
            <person name="Wu L."/>
            <person name="Ma J."/>
        </authorList>
    </citation>
    <scope>NUCLEOTIDE SEQUENCE [LARGE SCALE GENOMIC DNA]</scope>
    <source>
        <strain evidence="3">JCM 19129</strain>
    </source>
</reference>
<dbReference type="SUPFAM" id="SSF55729">
    <property type="entry name" value="Acyl-CoA N-acyltransferases (Nat)"/>
    <property type="match status" value="1"/>
</dbReference>
<evidence type="ECO:0000313" key="2">
    <source>
        <dbReference type="EMBL" id="GAA4923655.1"/>
    </source>
</evidence>
<evidence type="ECO:0000313" key="3">
    <source>
        <dbReference type="Proteomes" id="UP001500368"/>
    </source>
</evidence>
<dbReference type="RefSeq" id="WP_345477960.1">
    <property type="nucleotide sequence ID" value="NZ_BAABLW010000007.1"/>
</dbReference>
<dbReference type="EMBL" id="BAABLW010000007">
    <property type="protein sequence ID" value="GAA4923655.1"/>
    <property type="molecule type" value="Genomic_DNA"/>
</dbReference>
<dbReference type="Proteomes" id="UP001500368">
    <property type="component" value="Unassembled WGS sequence"/>
</dbReference>
<comment type="caution">
    <text evidence="2">The sequence shown here is derived from an EMBL/GenBank/DDBJ whole genome shotgun (WGS) entry which is preliminary data.</text>
</comment>
<protein>
    <recommendedName>
        <fullName evidence="4">N-acetyltransferase domain-containing protein</fullName>
    </recommendedName>
</protein>
<dbReference type="InterPro" id="IPR016181">
    <property type="entry name" value="Acyl_CoA_acyltransferase"/>
</dbReference>
<gene>
    <name evidence="2" type="ORF">GCM10025790_21000</name>
</gene>
<sequence length="122" mass="13842">MRAGPRRVRDIKARTVVCELEKAIAQRTNAEMKLREYRQGNQTLVVLESISVPAEMRRQGAGSAAMPLLCQTADRRSWVLELQPDSCFGTPELVLRAWYHGYGFRNTSSGDGPMRRQPKSDY</sequence>
<evidence type="ECO:0008006" key="4">
    <source>
        <dbReference type="Google" id="ProtNLM"/>
    </source>
</evidence>
<accession>A0ABP9G088</accession>
<proteinExistence type="predicted"/>
<name>A0ABP9G088_9MICC</name>
<keyword evidence="3" id="KW-1185">Reference proteome</keyword>
<organism evidence="2 3">
    <name type="scientific">Nesterenkonia rhizosphaerae</name>
    <dbReference type="NCBI Taxonomy" id="1348272"/>
    <lineage>
        <taxon>Bacteria</taxon>
        <taxon>Bacillati</taxon>
        <taxon>Actinomycetota</taxon>
        <taxon>Actinomycetes</taxon>
        <taxon>Micrococcales</taxon>
        <taxon>Micrococcaceae</taxon>
        <taxon>Nesterenkonia</taxon>
    </lineage>
</organism>